<organism evidence="3 4">
    <name type="scientific">Zasmidium cellare</name>
    <name type="common">Wine cellar mold</name>
    <name type="synonym">Racodium cellare</name>
    <dbReference type="NCBI Taxonomy" id="395010"/>
    <lineage>
        <taxon>Eukaryota</taxon>
        <taxon>Fungi</taxon>
        <taxon>Dikarya</taxon>
        <taxon>Ascomycota</taxon>
        <taxon>Pezizomycotina</taxon>
        <taxon>Dothideomycetes</taxon>
        <taxon>Dothideomycetidae</taxon>
        <taxon>Mycosphaerellales</taxon>
        <taxon>Mycosphaerellaceae</taxon>
        <taxon>Zasmidium</taxon>
    </lineage>
</organism>
<sequence length="309" mass="33789">MAYNSENSPVDCSLEIDTSVVAGKTAIVTGGASGLGEAYVRALAAAKVSVIIADVDPTRGNKLSSELANTKYVQCDVRKWKDQVHVFEEAVKFSPTGRIHYVVANAGVARKDEIFSFEKDGPTEPDLTTIDINLQGTLYTTKLATHYFIKQNGTTQSKDKEDTGLVLIGSGAAFLDCPRGPSYQATKWASRGVMHSLRRTAHFYGSRVNMISPWYVQTNILKSEAFDHVRRSGVDLAEAEDGGRCLLRILSDPSINGRSLFLSPKKWAPAGFIDLNIDDYAGNERLQEIQMDQIKSAPIELGLFGASDY</sequence>
<reference evidence="3 4" key="1">
    <citation type="journal article" date="2023" name="G3 (Bethesda)">
        <title>A chromosome-level genome assembly of Zasmidium syzygii isolated from banana leaves.</title>
        <authorList>
            <person name="van Westerhoven A.C."/>
            <person name="Mehrabi R."/>
            <person name="Talebi R."/>
            <person name="Steentjes M.B.F."/>
            <person name="Corcolon B."/>
            <person name="Chong P.A."/>
            <person name="Kema G.H.J."/>
            <person name="Seidl M.F."/>
        </authorList>
    </citation>
    <scope>NUCLEOTIDE SEQUENCE [LARGE SCALE GENOMIC DNA]</scope>
    <source>
        <strain evidence="3 4">P124</strain>
    </source>
</reference>
<dbReference type="Gene3D" id="3.40.50.720">
    <property type="entry name" value="NAD(P)-binding Rossmann-like Domain"/>
    <property type="match status" value="1"/>
</dbReference>
<evidence type="ECO:0000256" key="2">
    <source>
        <dbReference type="ARBA" id="ARBA00023002"/>
    </source>
</evidence>
<name>A0ABR0ES80_ZASCE</name>
<dbReference type="EMBL" id="JAXOVC010000003">
    <property type="protein sequence ID" value="KAK4504337.1"/>
    <property type="molecule type" value="Genomic_DNA"/>
</dbReference>
<evidence type="ECO:0000313" key="3">
    <source>
        <dbReference type="EMBL" id="KAK4504337.1"/>
    </source>
</evidence>
<evidence type="ECO:0000256" key="1">
    <source>
        <dbReference type="ARBA" id="ARBA00006484"/>
    </source>
</evidence>
<keyword evidence="2" id="KW-0560">Oxidoreductase</keyword>
<dbReference type="Pfam" id="PF00106">
    <property type="entry name" value="adh_short"/>
    <property type="match status" value="1"/>
</dbReference>
<gene>
    <name evidence="3" type="ORF">PRZ48_005253</name>
</gene>
<accession>A0ABR0ES80</accession>
<comment type="caution">
    <text evidence="3">The sequence shown here is derived from an EMBL/GenBank/DDBJ whole genome shotgun (WGS) entry which is preliminary data.</text>
</comment>
<keyword evidence="4" id="KW-1185">Reference proteome</keyword>
<proteinExistence type="inferred from homology"/>
<evidence type="ECO:0000313" key="4">
    <source>
        <dbReference type="Proteomes" id="UP001305779"/>
    </source>
</evidence>
<dbReference type="SUPFAM" id="SSF51735">
    <property type="entry name" value="NAD(P)-binding Rossmann-fold domains"/>
    <property type="match status" value="1"/>
</dbReference>
<dbReference type="PANTHER" id="PTHR43180">
    <property type="entry name" value="3-OXOACYL-(ACYL-CARRIER-PROTEIN) REDUCTASE (AFU_ORTHOLOGUE AFUA_6G11210)"/>
    <property type="match status" value="1"/>
</dbReference>
<dbReference type="Proteomes" id="UP001305779">
    <property type="component" value="Unassembled WGS sequence"/>
</dbReference>
<protein>
    <submittedName>
        <fullName evidence="3">Uncharacterized protein</fullName>
    </submittedName>
</protein>
<dbReference type="PANTHER" id="PTHR43180:SF31">
    <property type="entry name" value="CHAIN DEHYDROGENASE_REDUCTASE, PUTATIVE (AFU_ORTHOLOGUE AFUA_2G16570)-RELATED"/>
    <property type="match status" value="1"/>
</dbReference>
<dbReference type="PRINTS" id="PR00081">
    <property type="entry name" value="GDHRDH"/>
</dbReference>
<dbReference type="InterPro" id="IPR036291">
    <property type="entry name" value="NAD(P)-bd_dom_sf"/>
</dbReference>
<dbReference type="InterPro" id="IPR002347">
    <property type="entry name" value="SDR_fam"/>
</dbReference>
<comment type="similarity">
    <text evidence="1">Belongs to the short-chain dehydrogenases/reductases (SDR) family.</text>
</comment>